<comment type="caution">
    <text evidence="1">The sequence shown here is derived from an EMBL/GenBank/DDBJ whole genome shotgun (WGS) entry which is preliminary data.</text>
</comment>
<evidence type="ECO:0000313" key="1">
    <source>
        <dbReference type="EMBL" id="OLR91456.1"/>
    </source>
</evidence>
<name>A0A1Q9LHF9_9PSEU</name>
<evidence type="ECO:0008006" key="3">
    <source>
        <dbReference type="Google" id="ProtNLM"/>
    </source>
</evidence>
<protein>
    <recommendedName>
        <fullName evidence="3">Protein kinase domain-containing protein</fullName>
    </recommendedName>
</protein>
<dbReference type="AlphaFoldDB" id="A0A1Q9LHF9"/>
<dbReference type="STRING" id="1193682.BJP25_01060"/>
<accession>A0A1Q9LHF9</accession>
<proteinExistence type="predicted"/>
<dbReference type="EMBL" id="MKQR01000023">
    <property type="protein sequence ID" value="OLR91456.1"/>
    <property type="molecule type" value="Genomic_DNA"/>
</dbReference>
<dbReference type="InterPro" id="IPR011009">
    <property type="entry name" value="Kinase-like_dom_sf"/>
</dbReference>
<gene>
    <name evidence="1" type="ORF">BJP25_01060</name>
</gene>
<sequence length="428" mass="47339">MYKRYKTPPVQPAMLREVVALRSRLDQADREFLDERTTWPLRVVHSGGSVVGILMRRIPEPFGDRTISAGTRTLAWELREVSFLFIDPTRLTGAKLNRKPPTREQRLAVCREFAELLDFFHTRLQVVFGDINARNELYRLDGPPSVMFIDCDGVRPVGAVADDQLNAPDWEPPRGTQLGLLSDRYKFGLFVLRALNPGEQVSTKRDPRGAAGHLDAEGYALLCRALDEDPGHQDRPTAHDWWRYFSRLLGEPVDPPELTELRLDRGFVVQGQPVQLHWRAENAKILDVVVGGKITSFDATAGSGTVPLWLDRSAHRVDVLAINRLGESSGSVGPVAVIPPPTIDHLPVALPEVPQVAGPPVELPVPTFTPLPDLRLPAVPGTSGPLGTPKPFSWPALPPTSFPYDLTDLLLGGPAPHDELFARPEEKS</sequence>
<keyword evidence="2" id="KW-1185">Reference proteome</keyword>
<evidence type="ECO:0000313" key="2">
    <source>
        <dbReference type="Proteomes" id="UP000186040"/>
    </source>
</evidence>
<reference evidence="1 2" key="1">
    <citation type="submission" date="2016-10" db="EMBL/GenBank/DDBJ databases">
        <title>The Draft Genome Sequence of Actinokineospora bangkokensis 44EHWT reveals the biosynthetic pathway of antifungal compounds Thailandins with unusual extender unit butylmalonyl-CoA.</title>
        <authorList>
            <person name="Greule A."/>
            <person name="Intra B."/>
            <person name="Flemming S."/>
            <person name="Rommel M.G."/>
            <person name="Panbangred W."/>
            <person name="Bechthold A."/>
        </authorList>
    </citation>
    <scope>NUCLEOTIDE SEQUENCE [LARGE SCALE GENOMIC DNA]</scope>
    <source>
        <strain evidence="1 2">44EHW</strain>
    </source>
</reference>
<dbReference type="Proteomes" id="UP000186040">
    <property type="component" value="Unassembled WGS sequence"/>
</dbReference>
<organism evidence="1 2">
    <name type="scientific">Actinokineospora bangkokensis</name>
    <dbReference type="NCBI Taxonomy" id="1193682"/>
    <lineage>
        <taxon>Bacteria</taxon>
        <taxon>Bacillati</taxon>
        <taxon>Actinomycetota</taxon>
        <taxon>Actinomycetes</taxon>
        <taxon>Pseudonocardiales</taxon>
        <taxon>Pseudonocardiaceae</taxon>
        <taxon>Actinokineospora</taxon>
    </lineage>
</organism>
<dbReference type="SUPFAM" id="SSF56112">
    <property type="entry name" value="Protein kinase-like (PK-like)"/>
    <property type="match status" value="1"/>
</dbReference>